<dbReference type="EMBL" id="CADCWN010000161">
    <property type="protein sequence ID" value="CAA9571728.1"/>
    <property type="molecule type" value="Genomic_DNA"/>
</dbReference>
<dbReference type="CDD" id="cd01583">
    <property type="entry name" value="IPMI"/>
    <property type="match status" value="1"/>
</dbReference>
<dbReference type="NCBIfam" id="NF001614">
    <property type="entry name" value="PRK00402.1"/>
    <property type="match status" value="1"/>
</dbReference>
<dbReference type="GO" id="GO:0046872">
    <property type="term" value="F:metal ion binding"/>
    <property type="evidence" value="ECO:0007669"/>
    <property type="project" value="UniProtKB-KW"/>
</dbReference>
<feature type="binding site" evidence="8">
    <location>
        <position position="299"/>
    </location>
    <ligand>
        <name>[4Fe-4S] cluster</name>
        <dbReference type="ChEBI" id="CHEBI:49883"/>
    </ligand>
</feature>
<comment type="cofactor">
    <cofactor evidence="8">
        <name>[4Fe-4S] cluster</name>
        <dbReference type="ChEBI" id="CHEBI:49883"/>
    </cofactor>
    <text evidence="8">Binds 1 [4Fe-4S] cluster per subunit.</text>
</comment>
<dbReference type="InterPro" id="IPR033941">
    <property type="entry name" value="IPMI_cat"/>
</dbReference>
<dbReference type="NCBIfam" id="TIGR01343">
    <property type="entry name" value="hacA_fam"/>
    <property type="match status" value="1"/>
</dbReference>
<evidence type="ECO:0000259" key="9">
    <source>
        <dbReference type="Pfam" id="PF00330"/>
    </source>
</evidence>
<dbReference type="AlphaFoldDB" id="A0A6J4V8K1"/>
<keyword evidence="7 8" id="KW-0100">Branched-chain amino acid biosynthesis</keyword>
<evidence type="ECO:0000256" key="3">
    <source>
        <dbReference type="ARBA" id="ARBA00022723"/>
    </source>
</evidence>
<evidence type="ECO:0000256" key="7">
    <source>
        <dbReference type="ARBA" id="ARBA00023304"/>
    </source>
</evidence>
<dbReference type="GO" id="GO:0009098">
    <property type="term" value="P:L-leucine biosynthetic process"/>
    <property type="evidence" value="ECO:0007669"/>
    <property type="project" value="UniProtKB-UniRule"/>
</dbReference>
<dbReference type="UniPathway" id="UPA00048">
    <property type="reaction ID" value="UER00071"/>
</dbReference>
<dbReference type="EC" id="4.2.1.33" evidence="8"/>
<name>A0A6J4V8K1_9BACT</name>
<keyword evidence="4 8" id="KW-0408">Iron</keyword>
<gene>
    <name evidence="8" type="primary">leuC</name>
    <name evidence="10" type="ORF">AVDCRST_MAG18-2056</name>
</gene>
<evidence type="ECO:0000313" key="10">
    <source>
        <dbReference type="EMBL" id="CAA9571728.1"/>
    </source>
</evidence>
<dbReference type="SUPFAM" id="SSF53732">
    <property type="entry name" value="Aconitase iron-sulfur domain"/>
    <property type="match status" value="1"/>
</dbReference>
<comment type="catalytic activity">
    <reaction evidence="8">
        <text>(2R,3S)-3-isopropylmalate = (2S)-2-isopropylmalate</text>
        <dbReference type="Rhea" id="RHEA:32287"/>
        <dbReference type="ChEBI" id="CHEBI:1178"/>
        <dbReference type="ChEBI" id="CHEBI:35121"/>
        <dbReference type="EC" id="4.2.1.33"/>
    </reaction>
</comment>
<dbReference type="InterPro" id="IPR018136">
    <property type="entry name" value="Aconitase_4Fe-4S_BS"/>
</dbReference>
<dbReference type="PROSITE" id="PS00450">
    <property type="entry name" value="ACONITASE_1"/>
    <property type="match status" value="1"/>
</dbReference>
<dbReference type="InterPro" id="IPR050067">
    <property type="entry name" value="IPM_dehydratase_rel_enz"/>
</dbReference>
<dbReference type="HAMAP" id="MF_01027">
    <property type="entry name" value="LeuC_type2"/>
    <property type="match status" value="1"/>
</dbReference>
<comment type="pathway">
    <text evidence="8">Amino-acid biosynthesis; L-leucine biosynthesis; L-leucine from 3-methyl-2-oxobutanoate: step 2/4.</text>
</comment>
<dbReference type="Pfam" id="PF00330">
    <property type="entry name" value="Aconitase"/>
    <property type="match status" value="1"/>
</dbReference>
<sequence length="424" mass="45764">MGMTMTEKIMARHAGLESVKPGDLIEAEIDLMMGNDITAPISIKRLKDIGLTKLPYPEKFFLVLSHYAPSKDIASAAQIMISRSFAKEQQLQHYYAEGSGIEHVILPEEGWVLPGELIIGADSHSCTYGATGCYSTGIGSTDLAAAMATGRLWMQVPETYKFELTGARPQYIMGKDLILHIIGMLGGDGVLNQTMEYTGDALRTLPMEERLTMANMAIEAGAQNGIFPYDDVTEAYLNGRAKKEYTPVHSDPDAKYAKHFKIDISKIEPLVALPWSPENVRTVSEMSGETVDRVFIGSCTNARLSDLRTVASIIKGHKVACDTLIVPGSKQVYRDAMNEGLFEIFLEAGATISAPTCGACFGGFMGVLGPDEKCLSTSNRNFVGRMGHPTSKSFLANPAVAAATALTGVITHPKDVAGREVVTA</sequence>
<dbReference type="PRINTS" id="PR00415">
    <property type="entry name" value="ACONITASE"/>
</dbReference>
<dbReference type="PANTHER" id="PTHR43822">
    <property type="entry name" value="HOMOACONITASE, MITOCHONDRIAL-RELATED"/>
    <property type="match status" value="1"/>
</dbReference>
<dbReference type="PANTHER" id="PTHR43822:SF2">
    <property type="entry name" value="HOMOACONITASE, MITOCHONDRIAL"/>
    <property type="match status" value="1"/>
</dbReference>
<evidence type="ECO:0000256" key="6">
    <source>
        <dbReference type="ARBA" id="ARBA00023239"/>
    </source>
</evidence>
<organism evidence="10">
    <name type="scientific">uncultured Thermomicrobiales bacterium</name>
    <dbReference type="NCBI Taxonomy" id="1645740"/>
    <lineage>
        <taxon>Bacteria</taxon>
        <taxon>Pseudomonadati</taxon>
        <taxon>Thermomicrobiota</taxon>
        <taxon>Thermomicrobia</taxon>
        <taxon>Thermomicrobiales</taxon>
        <taxon>environmental samples</taxon>
    </lineage>
</organism>
<proteinExistence type="inferred from homology"/>
<accession>A0A6J4V8K1</accession>
<dbReference type="InterPro" id="IPR001030">
    <property type="entry name" value="Acoase/IPM_deHydtase_lsu_aba"/>
</dbReference>
<feature type="binding site" evidence="8">
    <location>
        <position position="360"/>
    </location>
    <ligand>
        <name>[4Fe-4S] cluster</name>
        <dbReference type="ChEBI" id="CHEBI:49883"/>
    </ligand>
</feature>
<dbReference type="InterPro" id="IPR006251">
    <property type="entry name" value="Homoacnase/IPMdehydase_lsu"/>
</dbReference>
<evidence type="ECO:0000256" key="8">
    <source>
        <dbReference type="HAMAP-Rule" id="MF_01027"/>
    </source>
</evidence>
<reference evidence="10" key="1">
    <citation type="submission" date="2020-02" db="EMBL/GenBank/DDBJ databases">
        <authorList>
            <person name="Meier V. D."/>
        </authorList>
    </citation>
    <scope>NUCLEOTIDE SEQUENCE</scope>
    <source>
        <strain evidence="10">AVDCRST_MAG18</strain>
    </source>
</reference>
<comment type="subunit">
    <text evidence="8">Heterodimer of LeuC and LeuD.</text>
</comment>
<dbReference type="InterPro" id="IPR011826">
    <property type="entry name" value="HAcnase/IPMdehydase_lsu_prok"/>
</dbReference>
<evidence type="ECO:0000256" key="5">
    <source>
        <dbReference type="ARBA" id="ARBA00023014"/>
    </source>
</evidence>
<keyword evidence="3 8" id="KW-0479">Metal-binding</keyword>
<keyword evidence="1 8" id="KW-0432">Leucine biosynthesis</keyword>
<dbReference type="Gene3D" id="3.30.499.10">
    <property type="entry name" value="Aconitase, domain 3"/>
    <property type="match status" value="2"/>
</dbReference>
<keyword evidence="2 8" id="KW-0004">4Fe-4S</keyword>
<evidence type="ECO:0000256" key="4">
    <source>
        <dbReference type="ARBA" id="ARBA00023004"/>
    </source>
</evidence>
<keyword evidence="8" id="KW-0028">Amino-acid biosynthesis</keyword>
<dbReference type="GO" id="GO:0051539">
    <property type="term" value="F:4 iron, 4 sulfur cluster binding"/>
    <property type="evidence" value="ECO:0007669"/>
    <property type="project" value="UniProtKB-KW"/>
</dbReference>
<dbReference type="InterPro" id="IPR036008">
    <property type="entry name" value="Aconitase_4Fe-4S_dom"/>
</dbReference>
<keyword evidence="5 8" id="KW-0411">Iron-sulfur</keyword>
<keyword evidence="6 8" id="KW-0456">Lyase</keyword>
<dbReference type="GO" id="GO:0003861">
    <property type="term" value="F:3-isopropylmalate dehydratase activity"/>
    <property type="evidence" value="ECO:0007669"/>
    <property type="project" value="UniProtKB-UniRule"/>
</dbReference>
<evidence type="ECO:0000256" key="2">
    <source>
        <dbReference type="ARBA" id="ARBA00022485"/>
    </source>
</evidence>
<protein>
    <recommendedName>
        <fullName evidence="8">3-isopropylmalate dehydratase large subunit</fullName>
        <ecNumber evidence="8">4.2.1.33</ecNumber>
    </recommendedName>
    <alternativeName>
        <fullName evidence="8">Alpha-IPM isomerase</fullName>
        <shortName evidence="8">IPMI</shortName>
    </alternativeName>
    <alternativeName>
        <fullName evidence="8">Isopropylmalate isomerase</fullName>
    </alternativeName>
</protein>
<comment type="similarity">
    <text evidence="8">Belongs to the aconitase/IPM isomerase family. LeuC type 2 subfamily.</text>
</comment>
<dbReference type="NCBIfam" id="TIGR02086">
    <property type="entry name" value="IPMI_arch"/>
    <property type="match status" value="1"/>
</dbReference>
<feature type="binding site" evidence="8">
    <location>
        <position position="357"/>
    </location>
    <ligand>
        <name>[4Fe-4S] cluster</name>
        <dbReference type="ChEBI" id="CHEBI:49883"/>
    </ligand>
</feature>
<comment type="function">
    <text evidence="8">Catalyzes the isomerization between 2-isopropylmalate and 3-isopropylmalate, via the formation of 2-isopropylmaleate.</text>
</comment>
<dbReference type="InterPro" id="IPR015931">
    <property type="entry name" value="Acnase/IPM_dHydase_lsu_aba_1/3"/>
</dbReference>
<evidence type="ECO:0000256" key="1">
    <source>
        <dbReference type="ARBA" id="ARBA00022430"/>
    </source>
</evidence>
<feature type="domain" description="Aconitase/3-isopropylmalate dehydratase large subunit alpha/beta/alpha" evidence="9">
    <location>
        <begin position="7"/>
        <end position="408"/>
    </location>
</feature>